<feature type="non-terminal residue" evidence="1">
    <location>
        <position position="89"/>
    </location>
</feature>
<evidence type="ECO:0000313" key="1">
    <source>
        <dbReference type="EMBL" id="KAJ1670222.1"/>
    </source>
</evidence>
<protein>
    <submittedName>
        <fullName evidence="1">Uncharacterized protein</fullName>
    </submittedName>
</protein>
<reference evidence="1" key="1">
    <citation type="submission" date="2022-06" db="EMBL/GenBank/DDBJ databases">
        <title>Phylogenomic reconstructions and comparative analyses of Kickxellomycotina fungi.</title>
        <authorList>
            <person name="Reynolds N.K."/>
            <person name="Stajich J.E."/>
            <person name="Barry K."/>
            <person name="Grigoriev I.V."/>
            <person name="Crous P."/>
            <person name="Smith M.E."/>
        </authorList>
    </citation>
    <scope>NUCLEOTIDE SEQUENCE</scope>
    <source>
        <strain evidence="1">RSA 2271</strain>
    </source>
</reference>
<dbReference type="Proteomes" id="UP001145114">
    <property type="component" value="Unassembled WGS sequence"/>
</dbReference>
<evidence type="ECO:0000313" key="2">
    <source>
        <dbReference type="Proteomes" id="UP001145114"/>
    </source>
</evidence>
<keyword evidence="2" id="KW-1185">Reference proteome</keyword>
<gene>
    <name evidence="1" type="ORF">EV182_008343</name>
</gene>
<proteinExistence type="predicted"/>
<accession>A0ACC1H9Y6</accession>
<organism evidence="1 2">
    <name type="scientific">Spiromyces aspiralis</name>
    <dbReference type="NCBI Taxonomy" id="68401"/>
    <lineage>
        <taxon>Eukaryota</taxon>
        <taxon>Fungi</taxon>
        <taxon>Fungi incertae sedis</taxon>
        <taxon>Zoopagomycota</taxon>
        <taxon>Kickxellomycotina</taxon>
        <taxon>Kickxellomycetes</taxon>
        <taxon>Kickxellales</taxon>
        <taxon>Kickxellaceae</taxon>
        <taxon>Spiromyces</taxon>
    </lineage>
</organism>
<sequence length="89" mass="9929">MSETAQQQQLQQLIFLMDSMNTGGGDQVNGLDMFQEGLFSSTDGALEQLGPIFQSLYPKDKHESFERQVNLFLQKKDAEILNLCGSNQG</sequence>
<name>A0ACC1H9Y6_9FUNG</name>
<dbReference type="EMBL" id="JAMZIH010009387">
    <property type="protein sequence ID" value="KAJ1670222.1"/>
    <property type="molecule type" value="Genomic_DNA"/>
</dbReference>
<comment type="caution">
    <text evidence="1">The sequence shown here is derived from an EMBL/GenBank/DDBJ whole genome shotgun (WGS) entry which is preliminary data.</text>
</comment>